<reference evidence="4" key="3">
    <citation type="submission" date="2025-09" db="UniProtKB">
        <authorList>
            <consortium name="Ensembl"/>
        </authorList>
    </citation>
    <scope>IDENTIFICATION</scope>
</reference>
<reference evidence="4" key="1">
    <citation type="submission" date="2018-05" db="EMBL/GenBank/DDBJ databases">
        <authorList>
            <person name="Datahose"/>
        </authorList>
    </citation>
    <scope>NUCLEOTIDE SEQUENCE</scope>
</reference>
<dbReference type="Gene3D" id="3.30.870.10">
    <property type="entry name" value="Endonuclease Chain A"/>
    <property type="match status" value="1"/>
</dbReference>
<feature type="compositionally biased region" description="Low complexity" evidence="2">
    <location>
        <begin position="647"/>
        <end position="659"/>
    </location>
</feature>
<dbReference type="AlphaFoldDB" id="A0A3P8NL48"/>
<dbReference type="GO" id="GO:0007165">
    <property type="term" value="P:signal transduction"/>
    <property type="evidence" value="ECO:0007669"/>
    <property type="project" value="TreeGrafter"/>
</dbReference>
<organism evidence="4 5">
    <name type="scientific">Astatotilapia calliptera</name>
    <name type="common">Eastern happy</name>
    <name type="synonym">Chromis callipterus</name>
    <dbReference type="NCBI Taxonomy" id="8154"/>
    <lineage>
        <taxon>Eukaryota</taxon>
        <taxon>Metazoa</taxon>
        <taxon>Chordata</taxon>
        <taxon>Craniata</taxon>
        <taxon>Vertebrata</taxon>
        <taxon>Euteleostomi</taxon>
        <taxon>Actinopterygii</taxon>
        <taxon>Neopterygii</taxon>
        <taxon>Teleostei</taxon>
        <taxon>Neoteleostei</taxon>
        <taxon>Acanthomorphata</taxon>
        <taxon>Ovalentaria</taxon>
        <taxon>Cichlomorphae</taxon>
        <taxon>Cichliformes</taxon>
        <taxon>Cichlidae</taxon>
        <taxon>African cichlids</taxon>
        <taxon>Pseudocrenilabrinae</taxon>
        <taxon>Haplochromini</taxon>
        <taxon>Astatotilapia</taxon>
    </lineage>
</organism>
<feature type="domain" description="Scaffolding anchor of CK1" evidence="3">
    <location>
        <begin position="17"/>
        <end position="150"/>
    </location>
</feature>
<feature type="region of interest" description="Disordered" evidence="2">
    <location>
        <begin position="69"/>
        <end position="95"/>
    </location>
</feature>
<evidence type="ECO:0000256" key="1">
    <source>
        <dbReference type="ARBA" id="ARBA00006937"/>
    </source>
</evidence>
<proteinExistence type="inferred from homology"/>
<dbReference type="Pfam" id="PF07894">
    <property type="entry name" value="SACK1"/>
    <property type="match status" value="1"/>
</dbReference>
<dbReference type="GO" id="GO:0019901">
    <property type="term" value="F:protein kinase binding"/>
    <property type="evidence" value="ECO:0007669"/>
    <property type="project" value="TreeGrafter"/>
</dbReference>
<comment type="similarity">
    <text evidence="1">Belongs to the FAM83 family.</text>
</comment>
<feature type="compositionally biased region" description="Polar residues" evidence="2">
    <location>
        <begin position="710"/>
        <end position="724"/>
    </location>
</feature>
<dbReference type="GeneTree" id="ENSGT00940000157889"/>
<keyword evidence="5" id="KW-1185">Reference proteome</keyword>
<dbReference type="STRING" id="8154.ENSACLP00000005506"/>
<dbReference type="PANTHER" id="PTHR16181">
    <property type="entry name" value="PROTEIN FAM83A-RELATED"/>
    <property type="match status" value="1"/>
</dbReference>
<name>A0A3P8NL48_ASTCA</name>
<dbReference type="OMA" id="YERNDYW"/>
<reference evidence="4" key="2">
    <citation type="submission" date="2025-08" db="UniProtKB">
        <authorList>
            <consortium name="Ensembl"/>
        </authorList>
    </citation>
    <scope>IDENTIFICATION</scope>
</reference>
<feature type="compositionally biased region" description="Basic and acidic residues" evidence="2">
    <location>
        <begin position="742"/>
        <end position="753"/>
    </location>
</feature>
<gene>
    <name evidence="4" type="primary">FAM83B</name>
</gene>
<dbReference type="GO" id="GO:0005737">
    <property type="term" value="C:cytoplasm"/>
    <property type="evidence" value="ECO:0007669"/>
    <property type="project" value="TreeGrafter"/>
</dbReference>
<evidence type="ECO:0000313" key="5">
    <source>
        <dbReference type="Proteomes" id="UP000265100"/>
    </source>
</evidence>
<feature type="region of interest" description="Disordered" evidence="2">
    <location>
        <begin position="703"/>
        <end position="790"/>
    </location>
</feature>
<protein>
    <recommendedName>
        <fullName evidence="3">Scaffolding anchor of CK1 domain-containing protein</fullName>
    </recommendedName>
</protein>
<accession>A0A3P8NL48</accession>
<dbReference type="SUPFAM" id="SSF56024">
    <property type="entry name" value="Phospholipase D/nuclease"/>
    <property type="match status" value="1"/>
</dbReference>
<dbReference type="GO" id="GO:0016020">
    <property type="term" value="C:membrane"/>
    <property type="evidence" value="ECO:0007669"/>
    <property type="project" value="TreeGrafter"/>
</dbReference>
<evidence type="ECO:0000313" key="4">
    <source>
        <dbReference type="Ensembl" id="ENSACLP00000005541.2"/>
    </source>
</evidence>
<dbReference type="Bgee" id="ENSACLG00000003681">
    <property type="expression patterns" value="Expressed in anal fin and 2 other cell types or tissues"/>
</dbReference>
<dbReference type="PANTHER" id="PTHR16181:SF29">
    <property type="entry name" value="PROTEIN FAM83A-RELATED"/>
    <property type="match status" value="1"/>
</dbReference>
<dbReference type="Ensembl" id="ENSACLT00000005660.2">
    <property type="protein sequence ID" value="ENSACLP00000005541.2"/>
    <property type="gene ID" value="ENSACLG00000003681.2"/>
</dbReference>
<dbReference type="Proteomes" id="UP000265100">
    <property type="component" value="Chromosome 13"/>
</dbReference>
<sequence length="823" mass="94011">MESPEFSLLSSLRGEFKSEDFIQPHYKESYRLAIDRLVNGGRDSYQEFLKGERLGSFLSEDEILFITGNAEQLPPQTQTEEIKDPSDTKSSSGTYWPMHSDVETPNLDLGWPEVLHEMLQTNIDLLFHPPRLNSPTIKEVIRKHIQDARQNMRVRTVKGQDYRCRLGAKFHGAMEQKFLLADCHTAIYGSYSFTWSFEKINLSMVQIITGHLVKSYDEEFRTLYARSIVPPELCPPEGLLQRNGSLGQQILPNCHSAPNLQRRDMLRQSLDTVYRKTRERNLGQRDYEERLFEEEDYKLRPLMENGIGVQEFQSVEEMNFFKRHSYAGERQDGHESIPQNIKPRGSNWNISRDGANNYAMNNYLQVPQIHRSHNLQSYNGNDKRVLSKQQNMPTLENMSKSYMRTLRIESYLNNPDVPFGDSCDYLDQFEQLDKASPFMQGGMRSSLALRPTVQEQMEANRYLHTSSSLSPTKNSHLHYSSMQWTPTGAGYDTGRNPYHSYANLSRAKDRQIITNPNIFSDNWVKRHSVADPRSSTHESSNHMYNAFVRMQEGQSEAAMTALNGGHGSNLNEDQRSVSHYDVKSMTSTKSPSGPIWQEPPARALSAAALDVKSKDLTDKSNRTGAKKITSLLNIQEKKENSIRNSKTPSLTSADSSDTLTAEDEEKTSVIEQKHLPSRSISLSYSSERQRNNVEGIKSLKSRFQAEKEQQPPQSALSKTTTQKKPSIFDKNTRPGFHSSSWSKDRGGENRLSSRFEPFGSSEKKTSLRTPHSFRIKPSQEKSKSLPKGEAAIELNSTQAARGHHENKLEKFFQRVGNFIHKNK</sequence>
<dbReference type="InterPro" id="IPR050944">
    <property type="entry name" value="FAM83"/>
</dbReference>
<feature type="region of interest" description="Disordered" evidence="2">
    <location>
        <begin position="638"/>
        <end position="674"/>
    </location>
</feature>
<evidence type="ECO:0000259" key="3">
    <source>
        <dbReference type="Pfam" id="PF07894"/>
    </source>
</evidence>
<evidence type="ECO:0000256" key="2">
    <source>
        <dbReference type="SAM" id="MobiDB-lite"/>
    </source>
</evidence>
<feature type="region of interest" description="Disordered" evidence="2">
    <location>
        <begin position="579"/>
        <end position="598"/>
    </location>
</feature>
<dbReference type="InterPro" id="IPR012461">
    <property type="entry name" value="SACK1"/>
</dbReference>